<organism evidence="8 9">
    <name type="scientific">Nocardioides simplex</name>
    <name type="common">Arthrobacter simplex</name>
    <dbReference type="NCBI Taxonomy" id="2045"/>
    <lineage>
        <taxon>Bacteria</taxon>
        <taxon>Bacillati</taxon>
        <taxon>Actinomycetota</taxon>
        <taxon>Actinomycetes</taxon>
        <taxon>Propionibacteriales</taxon>
        <taxon>Nocardioidaceae</taxon>
        <taxon>Pimelobacter</taxon>
    </lineage>
</organism>
<feature type="region of interest" description="Disordered" evidence="4">
    <location>
        <begin position="1241"/>
        <end position="1271"/>
    </location>
</feature>
<keyword evidence="2" id="KW-0964">Secreted</keyword>
<feature type="region of interest" description="Disordered" evidence="4">
    <location>
        <begin position="1746"/>
        <end position="1765"/>
    </location>
</feature>
<evidence type="ECO:0000256" key="2">
    <source>
        <dbReference type="ARBA" id="ARBA00022525"/>
    </source>
</evidence>
<feature type="compositionally biased region" description="Polar residues" evidence="4">
    <location>
        <begin position="1241"/>
        <end position="1263"/>
    </location>
</feature>
<reference evidence="8 9" key="1">
    <citation type="submission" date="2019-09" db="EMBL/GenBank/DDBJ databases">
        <title>Pimelobacter sp. isolated from Paulinella.</title>
        <authorList>
            <person name="Jeong S.E."/>
        </authorList>
    </citation>
    <scope>NUCLEOTIDE SEQUENCE [LARGE SCALE GENOMIC DNA]</scope>
    <source>
        <strain evidence="8 9">Pch-N</strain>
    </source>
</reference>
<evidence type="ECO:0000256" key="5">
    <source>
        <dbReference type="SAM" id="Phobius"/>
    </source>
</evidence>
<evidence type="ECO:0000313" key="8">
    <source>
        <dbReference type="EMBL" id="KAB2809049.1"/>
    </source>
</evidence>
<keyword evidence="3" id="KW-0732">Signal</keyword>
<feature type="region of interest" description="Disordered" evidence="4">
    <location>
        <begin position="1836"/>
        <end position="1877"/>
    </location>
</feature>
<evidence type="ECO:0000313" key="9">
    <source>
        <dbReference type="Proteomes" id="UP000449906"/>
    </source>
</evidence>
<evidence type="ECO:0000256" key="3">
    <source>
        <dbReference type="ARBA" id="ARBA00022729"/>
    </source>
</evidence>
<sequence>MFAVAPAWVSAPLHRCVGFGTTRSDVAMGTTAVGTPRGRGMGFVAVAVTVACALAIALVGYGAGPAVAANGQLVLEQLPMDDACGGLTRTGTPPFDATDGEGLDAGSGNCVVRVNDSVFQNYSVSLTGLDAGQSVRNVILELTIHPGSDAKIQLAGPLAGGLPDGCLSGTGISPASSQRTNADGSVTVVCNQGAMSSNVAVVQLVYKFGGSSPIPSNAHVTAKAYTADPLIAPAPEVTGPVVEVTGTAAWEIKKTLRTDAPWNAPFRYNLADGPWIQMVYWLDFTNQKAQNGGADLQWPATFFDRLSAFPNAKIAACYVLNLGTVTGATGWTTSCPTNTVQGPNGWPLALTRQANGSTSGVRLQLNVQIPAKDFYRTLDPTWKQGDLPPSGNANWQNALTATDGWHLFGGQPNNPTGTPDPAPGYESGWDGTTASGDNVVDSTLKLTEPRWDLAKSVVNAAYQERDTDLDPSTPAERGFVVTYRLAITETNGTILSDTLDAMDFTDVLSDADGFSRNAIRTSCGPTPNAHNAGTIACSAATNGRTTITYTPLPDRNQWIDGVTGDTGQPLKNNSFDVQFFIPVPELPAPCTTPWDKTYTFTNEARDTEGWTAGEWPVNRTGLEPGWDPAAGGPATGNNITDAGVRFNSATQDCGTLQGDKRYEGITNGLSDWNQFTPGDVVNSHVWTTATAEPVKVGAPYLGLCDVFDVSVWRPVGDPLAPVTGANPNPHLQQNPVNQPGGAIVTNPRFDLGNYVIEYAVGTNAVNTQTGTGNGLDAAINTTEAAACRDNPGPWSSDPAAAFGAGWRDKVNMVRVRPKDADRVEAGPFTLGLYVPLQARWQYNGGPNDGQTIPVGIQFNNVGAFPRYDGNRQVQWATQARQVSPAHPAYGGKAYTSGVDTEFGDNAWADNGTFAPGSSVFSRVSFNADHWPHDWGSSGIPGQWNVQTAGAQGADRRGFPMTDPMICDSWDVSTLKLASTNIKLFSDVAVPADYVVEYGVGSNAVNTQAGPKTGGYFPVTSTAQVADAAGCRGNGYQWVTDPSALGADWQDKVNMVRLRPRTSGYVEHAGFNLNMRIPLKVRSIYNGGPNAGEKIPTGIRIQNTGSWPAKDTGQALSTVSKQVYYTGMLAAVEKTAQQSTWLPGEDARWTVRFGVNKGQVGATMAQPQIVDTIPAGLTYNDVCTKKGLPAGATTSYNPVTRELVITLPDITVAQTDYWAYSLTLCTTIPTTAQPGTSYVNRVTGRSPSAENTPTAQATTSASGSGQLGIDKTVDKPLVEPGETYTWKLEWVNTSRQIDFAAPDIIDVLPWNGDAAAGALSKRDQYASDYTGTAELTGPLAAPTYVQGATGDVPGTWYYATDASATINHNPKDPSNAAPAAPGGRWLTAAEVADFSKVTAIRFVSAQTLAVTTRVSSSIPMVAKAARLGSRYVNRAMIYSATVANQQLLSTEPTVLVPGFSLGDLVWLDTNLDGRQQAGEAGIAGVAVELLDGDGDVVATRTTDAGGRWHVDLLPAGTYTVRIPASQFQDGGPLAAYVPSPSRNNDAAGANETTSNNNTATPAPRSTGLLSSPITLSYERDGSNRLVGGNGTGHDVAGLAPLNLPQSLTDYTIDLAFSPVGAIDIEKHTNTLDADQPPGPLVAAGDPVRWTYVVTNTGGTSLSDVTVTDDQVDAAQIDCDATGANVVAGPLAPGASFTCVATGVAIEGQYANTGAVIGTQPETYELDGTPRDPVVVEDSDPSHYYGSAPGIDVEKHTNGQDADTGTGPAIEVGADVRWTYLVTNTGNVPLSNVTVTDDKVRATEIDCGQGTNVVPVLQPGDTVTCTATGVATAGQYENTGSVVADPPATTDRDGDEVPAPPVKDEDPSHYLGCARPSGS</sequence>
<evidence type="ECO:0000256" key="1">
    <source>
        <dbReference type="ARBA" id="ARBA00004613"/>
    </source>
</evidence>
<feature type="region of interest" description="Disordered" evidence="4">
    <location>
        <begin position="1538"/>
        <end position="1569"/>
    </location>
</feature>
<dbReference type="Pfam" id="PF17210">
    <property type="entry name" value="SdrD_B"/>
    <property type="match status" value="1"/>
</dbReference>
<dbReference type="GO" id="GO:0005576">
    <property type="term" value="C:extracellular region"/>
    <property type="evidence" value="ECO:0007669"/>
    <property type="project" value="UniProtKB-SubCell"/>
</dbReference>
<dbReference type="EMBL" id="WBVM01000002">
    <property type="protein sequence ID" value="KAB2809049.1"/>
    <property type="molecule type" value="Genomic_DNA"/>
</dbReference>
<keyword evidence="5" id="KW-0472">Membrane</keyword>
<keyword evidence="5" id="KW-0812">Transmembrane</keyword>
<evidence type="ECO:0000259" key="7">
    <source>
        <dbReference type="Pfam" id="PF24346"/>
    </source>
</evidence>
<dbReference type="InterPro" id="IPR033764">
    <property type="entry name" value="Sdr_B"/>
</dbReference>
<evidence type="ECO:0008006" key="10">
    <source>
        <dbReference type="Google" id="ProtNLM"/>
    </source>
</evidence>
<name>A0A7J5DV15_NOCSI</name>
<feature type="domain" description="DUF7507" evidence="7">
    <location>
        <begin position="1622"/>
        <end position="1719"/>
    </location>
</feature>
<feature type="compositionally biased region" description="Low complexity" evidence="4">
    <location>
        <begin position="1545"/>
        <end position="1559"/>
    </location>
</feature>
<dbReference type="Gene3D" id="2.60.40.10">
    <property type="entry name" value="Immunoglobulins"/>
    <property type="match status" value="1"/>
</dbReference>
<proteinExistence type="predicted"/>
<dbReference type="SUPFAM" id="SSF117074">
    <property type="entry name" value="Hypothetical protein PA1324"/>
    <property type="match status" value="1"/>
</dbReference>
<dbReference type="InterPro" id="IPR013783">
    <property type="entry name" value="Ig-like_fold"/>
</dbReference>
<evidence type="ECO:0000256" key="4">
    <source>
        <dbReference type="SAM" id="MobiDB-lite"/>
    </source>
</evidence>
<dbReference type="InterPro" id="IPR055354">
    <property type="entry name" value="DUF7507"/>
</dbReference>
<feature type="domain" description="SD-repeat containing protein B" evidence="6">
    <location>
        <begin position="1459"/>
        <end position="1523"/>
    </location>
</feature>
<dbReference type="Pfam" id="PF24346">
    <property type="entry name" value="DUF7507"/>
    <property type="match status" value="2"/>
</dbReference>
<keyword evidence="5" id="KW-1133">Transmembrane helix</keyword>
<comment type="caution">
    <text evidence="8">The sequence shown here is derived from an EMBL/GenBank/DDBJ whole genome shotgun (WGS) entry which is preliminary data.</text>
</comment>
<feature type="region of interest" description="Disordered" evidence="4">
    <location>
        <begin position="412"/>
        <end position="433"/>
    </location>
</feature>
<feature type="domain" description="DUF7507" evidence="7">
    <location>
        <begin position="1746"/>
        <end position="1846"/>
    </location>
</feature>
<dbReference type="Proteomes" id="UP000449906">
    <property type="component" value="Unassembled WGS sequence"/>
</dbReference>
<evidence type="ECO:0000259" key="6">
    <source>
        <dbReference type="Pfam" id="PF17210"/>
    </source>
</evidence>
<feature type="transmembrane region" description="Helical" evidence="5">
    <location>
        <begin position="43"/>
        <end position="63"/>
    </location>
</feature>
<protein>
    <recommendedName>
        <fullName evidence="10">SD-repeat containing protein B domain-containing protein</fullName>
    </recommendedName>
</protein>
<dbReference type="GO" id="GO:0005975">
    <property type="term" value="P:carbohydrate metabolic process"/>
    <property type="evidence" value="ECO:0007669"/>
    <property type="project" value="UniProtKB-ARBA"/>
</dbReference>
<gene>
    <name evidence="8" type="ORF">F9L07_18475</name>
</gene>
<comment type="subcellular location">
    <subcellularLocation>
        <location evidence="1">Secreted</location>
    </subcellularLocation>
</comment>
<accession>A0A7J5DV15</accession>